<dbReference type="EMBL" id="CP157484">
    <property type="protein sequence ID" value="XBO38536.1"/>
    <property type="molecule type" value="Genomic_DNA"/>
</dbReference>
<sequence>MFNLSNLTRSAGDPKIVKSGPSSLGAADRLARGLGWFSIALGAVELIAPRRLTRALGMQGSETLVRVYGLREIMAGMMTLSTEKNVGLASRVAGDGLDIATLFTALRPGNPKRDNVGLALAMVVGVTILDIAAAKASAARHARTPSSPDRYRDRSGFPKGLQQARGAARDFKAPRDMRAAPALAEAGRV</sequence>
<proteinExistence type="predicted"/>
<accession>A0AAU7JDU0</accession>
<evidence type="ECO:0008006" key="3">
    <source>
        <dbReference type="Google" id="ProtNLM"/>
    </source>
</evidence>
<feature type="region of interest" description="Disordered" evidence="1">
    <location>
        <begin position="139"/>
        <end position="175"/>
    </location>
</feature>
<evidence type="ECO:0000313" key="2">
    <source>
        <dbReference type="EMBL" id="XBO38536.1"/>
    </source>
</evidence>
<name>A0AAU7JDU0_9HYPH</name>
<dbReference type="AlphaFoldDB" id="A0AAU7JDU0"/>
<organism evidence="2">
    <name type="scientific">Alsobacter sp. KACC 23698</name>
    <dbReference type="NCBI Taxonomy" id="3149229"/>
    <lineage>
        <taxon>Bacteria</taxon>
        <taxon>Pseudomonadati</taxon>
        <taxon>Pseudomonadota</taxon>
        <taxon>Alphaproteobacteria</taxon>
        <taxon>Hyphomicrobiales</taxon>
        <taxon>Alsobacteraceae</taxon>
        <taxon>Alsobacter</taxon>
    </lineage>
</organism>
<reference evidence="2" key="1">
    <citation type="submission" date="2024-05" db="EMBL/GenBank/DDBJ databases">
        <authorList>
            <person name="Kim S."/>
            <person name="Heo J."/>
            <person name="Choi H."/>
            <person name="Choi Y."/>
            <person name="Kwon S.-W."/>
            <person name="Kim Y."/>
        </authorList>
    </citation>
    <scope>NUCLEOTIDE SEQUENCE</scope>
    <source>
        <strain evidence="2">KACC 23698</strain>
    </source>
</reference>
<evidence type="ECO:0000256" key="1">
    <source>
        <dbReference type="SAM" id="MobiDB-lite"/>
    </source>
</evidence>
<dbReference type="RefSeq" id="WP_406855374.1">
    <property type="nucleotide sequence ID" value="NZ_CP157484.1"/>
</dbReference>
<gene>
    <name evidence="2" type="ORF">ABEG18_23010</name>
</gene>
<protein>
    <recommendedName>
        <fullName evidence="3">Cyclase dehydrase</fullName>
    </recommendedName>
</protein>